<evidence type="ECO:0000256" key="4">
    <source>
        <dbReference type="ARBA" id="ARBA00023136"/>
    </source>
</evidence>
<feature type="transmembrane region" description="Helical" evidence="6">
    <location>
        <begin position="340"/>
        <end position="363"/>
    </location>
</feature>
<feature type="domain" description="Major facilitator superfamily (MFS) profile" evidence="7">
    <location>
        <begin position="1"/>
        <end position="391"/>
    </location>
</feature>
<accession>A0AAJ0HEU6</accession>
<dbReference type="Gene3D" id="1.20.1720.10">
    <property type="entry name" value="Multidrug resistance protein D"/>
    <property type="match status" value="1"/>
</dbReference>
<feature type="transmembrane region" description="Helical" evidence="6">
    <location>
        <begin position="27"/>
        <end position="46"/>
    </location>
</feature>
<dbReference type="InterPro" id="IPR011701">
    <property type="entry name" value="MFS"/>
</dbReference>
<feature type="compositionally biased region" description="Basic and acidic residues" evidence="5">
    <location>
        <begin position="438"/>
        <end position="447"/>
    </location>
</feature>
<feature type="transmembrane region" description="Helical" evidence="6">
    <location>
        <begin position="142"/>
        <end position="165"/>
    </location>
</feature>
<dbReference type="PROSITE" id="PS50850">
    <property type="entry name" value="MFS"/>
    <property type="match status" value="1"/>
</dbReference>
<dbReference type="InterPro" id="IPR036259">
    <property type="entry name" value="MFS_trans_sf"/>
</dbReference>
<sequence>MGTVFSLSATVFQQPIAEISHVVGRKPAYLLVLGVFAIGSIVAAMAKDMTGLLIGRSMQGFASGGSVLAALVLTDLIELRDRATWLSVQNATQAIGLICGPLRWLFWINLPAITASAAGLGILLGFDRPEAGVLQSLKKVDWVGIAIFMPSAVALLVPFTMSGIFFPWGSWQSILPLIVGISGLAALATHQRYFAKNPMFKSVLFTEWATVCSFLGQAVFGVCVNMIFYYLVVFWSGVRGFDEIMTGVALLPETFSIPVAAILCGLGMRKTGQIRRAMCVGWPLISISIGLLWFLDAHTPLPTLVVINAGVGLGAGVVVSSLNVAILATTKKEDNGHAMAMGFLFKSAGMCLGIAIGTAVFTVQMDNQLSTLGGEAEMTAESFLRALRQVKNDPAGQEVIVRALRILWIICSGLSGIVGFLCCLCQYPTQWAARVQDEGSEKRHDSIESTSHSEWSKNRDKADVVSQGHA</sequence>
<evidence type="ECO:0000256" key="1">
    <source>
        <dbReference type="ARBA" id="ARBA00004141"/>
    </source>
</evidence>
<organism evidence="8 9">
    <name type="scientific">Lasiosphaeria hispida</name>
    <dbReference type="NCBI Taxonomy" id="260671"/>
    <lineage>
        <taxon>Eukaryota</taxon>
        <taxon>Fungi</taxon>
        <taxon>Dikarya</taxon>
        <taxon>Ascomycota</taxon>
        <taxon>Pezizomycotina</taxon>
        <taxon>Sordariomycetes</taxon>
        <taxon>Sordariomycetidae</taxon>
        <taxon>Sordariales</taxon>
        <taxon>Lasiosphaeriaceae</taxon>
        <taxon>Lasiosphaeria</taxon>
    </lineage>
</organism>
<evidence type="ECO:0000256" key="2">
    <source>
        <dbReference type="ARBA" id="ARBA00022692"/>
    </source>
</evidence>
<feature type="compositionally biased region" description="Basic and acidic residues" evidence="5">
    <location>
        <begin position="454"/>
        <end position="463"/>
    </location>
</feature>
<dbReference type="AlphaFoldDB" id="A0AAJ0HEU6"/>
<feature type="transmembrane region" description="Helical" evidence="6">
    <location>
        <begin position="278"/>
        <end position="295"/>
    </location>
</feature>
<keyword evidence="4 6" id="KW-0472">Membrane</keyword>
<dbReference type="Pfam" id="PF07690">
    <property type="entry name" value="MFS_1"/>
    <property type="match status" value="1"/>
</dbReference>
<dbReference type="InterPro" id="IPR020846">
    <property type="entry name" value="MFS_dom"/>
</dbReference>
<keyword evidence="2 6" id="KW-0812">Transmembrane</keyword>
<dbReference type="PANTHER" id="PTHR23501:SF59">
    <property type="entry name" value="MAJOR FACILITATOR SUPERFAMILY (MFS) PROFILE DOMAIN-CONTAINING PROTEIN-RELATED"/>
    <property type="match status" value="1"/>
</dbReference>
<keyword evidence="9" id="KW-1185">Reference proteome</keyword>
<gene>
    <name evidence="8" type="ORF">B0T25DRAFT_459236</name>
</gene>
<evidence type="ECO:0000256" key="6">
    <source>
        <dbReference type="SAM" id="Phobius"/>
    </source>
</evidence>
<feature type="transmembrane region" description="Helical" evidence="6">
    <location>
        <begin position="301"/>
        <end position="328"/>
    </location>
</feature>
<feature type="transmembrane region" description="Helical" evidence="6">
    <location>
        <begin position="208"/>
        <end position="232"/>
    </location>
</feature>
<dbReference type="GO" id="GO:0022857">
    <property type="term" value="F:transmembrane transporter activity"/>
    <property type="evidence" value="ECO:0007669"/>
    <property type="project" value="InterPro"/>
</dbReference>
<feature type="region of interest" description="Disordered" evidence="5">
    <location>
        <begin position="438"/>
        <end position="470"/>
    </location>
</feature>
<feature type="transmembrane region" description="Helical" evidence="6">
    <location>
        <begin position="171"/>
        <end position="188"/>
    </location>
</feature>
<feature type="transmembrane region" description="Helical" evidence="6">
    <location>
        <begin position="244"/>
        <end position="266"/>
    </location>
</feature>
<evidence type="ECO:0000259" key="7">
    <source>
        <dbReference type="PROSITE" id="PS50850"/>
    </source>
</evidence>
<dbReference type="SUPFAM" id="SSF103473">
    <property type="entry name" value="MFS general substrate transporter"/>
    <property type="match status" value="1"/>
</dbReference>
<reference evidence="8" key="2">
    <citation type="submission" date="2023-06" db="EMBL/GenBank/DDBJ databases">
        <authorList>
            <consortium name="Lawrence Berkeley National Laboratory"/>
            <person name="Haridas S."/>
            <person name="Hensen N."/>
            <person name="Bonometti L."/>
            <person name="Westerberg I."/>
            <person name="Brannstrom I.O."/>
            <person name="Guillou S."/>
            <person name="Cros-Aarteil S."/>
            <person name="Calhoun S."/>
            <person name="Kuo A."/>
            <person name="Mondo S."/>
            <person name="Pangilinan J."/>
            <person name="Riley R."/>
            <person name="Labutti K."/>
            <person name="Andreopoulos B."/>
            <person name="Lipzen A."/>
            <person name="Chen C."/>
            <person name="Yanf M."/>
            <person name="Daum C."/>
            <person name="Ng V."/>
            <person name="Clum A."/>
            <person name="Steindorff A."/>
            <person name="Ohm R."/>
            <person name="Martin F."/>
            <person name="Silar P."/>
            <person name="Natvig D."/>
            <person name="Lalanne C."/>
            <person name="Gautier V."/>
            <person name="Ament-Velasquez S.L."/>
            <person name="Kruys A."/>
            <person name="Hutchinson M.I."/>
            <person name="Powell A.J."/>
            <person name="Barry K."/>
            <person name="Miller A.N."/>
            <person name="Grigoriev I.V."/>
            <person name="Debuchy R."/>
            <person name="Gladieux P."/>
            <person name="Thoren M.H."/>
            <person name="Johannesson H."/>
        </authorList>
    </citation>
    <scope>NUCLEOTIDE SEQUENCE</scope>
    <source>
        <strain evidence="8">CBS 955.72</strain>
    </source>
</reference>
<proteinExistence type="predicted"/>
<comment type="subcellular location">
    <subcellularLocation>
        <location evidence="1">Membrane</location>
        <topology evidence="1">Multi-pass membrane protein</topology>
    </subcellularLocation>
</comment>
<feature type="transmembrane region" description="Helical" evidence="6">
    <location>
        <begin position="104"/>
        <end position="126"/>
    </location>
</feature>
<dbReference type="Gene3D" id="1.20.1250.20">
    <property type="entry name" value="MFS general substrate transporter like domains"/>
    <property type="match status" value="1"/>
</dbReference>
<dbReference type="GO" id="GO:0005886">
    <property type="term" value="C:plasma membrane"/>
    <property type="evidence" value="ECO:0007669"/>
    <property type="project" value="TreeGrafter"/>
</dbReference>
<dbReference type="EMBL" id="JAUIQD010000005">
    <property type="protein sequence ID" value="KAK3349341.1"/>
    <property type="molecule type" value="Genomic_DNA"/>
</dbReference>
<evidence type="ECO:0000313" key="8">
    <source>
        <dbReference type="EMBL" id="KAK3349341.1"/>
    </source>
</evidence>
<protein>
    <submittedName>
        <fullName evidence="8">Major facilitator superfamily domain-containing protein</fullName>
    </submittedName>
</protein>
<name>A0AAJ0HEU6_9PEZI</name>
<feature type="transmembrane region" description="Helical" evidence="6">
    <location>
        <begin position="406"/>
        <end position="427"/>
    </location>
</feature>
<evidence type="ECO:0000313" key="9">
    <source>
        <dbReference type="Proteomes" id="UP001275084"/>
    </source>
</evidence>
<reference evidence="8" key="1">
    <citation type="journal article" date="2023" name="Mol. Phylogenet. Evol.">
        <title>Genome-scale phylogeny and comparative genomics of the fungal order Sordariales.</title>
        <authorList>
            <person name="Hensen N."/>
            <person name="Bonometti L."/>
            <person name="Westerberg I."/>
            <person name="Brannstrom I.O."/>
            <person name="Guillou S."/>
            <person name="Cros-Aarteil S."/>
            <person name="Calhoun S."/>
            <person name="Haridas S."/>
            <person name="Kuo A."/>
            <person name="Mondo S."/>
            <person name="Pangilinan J."/>
            <person name="Riley R."/>
            <person name="LaButti K."/>
            <person name="Andreopoulos B."/>
            <person name="Lipzen A."/>
            <person name="Chen C."/>
            <person name="Yan M."/>
            <person name="Daum C."/>
            <person name="Ng V."/>
            <person name="Clum A."/>
            <person name="Steindorff A."/>
            <person name="Ohm R.A."/>
            <person name="Martin F."/>
            <person name="Silar P."/>
            <person name="Natvig D.O."/>
            <person name="Lalanne C."/>
            <person name="Gautier V."/>
            <person name="Ament-Velasquez S.L."/>
            <person name="Kruys A."/>
            <person name="Hutchinson M.I."/>
            <person name="Powell A.J."/>
            <person name="Barry K."/>
            <person name="Miller A.N."/>
            <person name="Grigoriev I.V."/>
            <person name="Debuchy R."/>
            <person name="Gladieux P."/>
            <person name="Hiltunen Thoren M."/>
            <person name="Johannesson H."/>
        </authorList>
    </citation>
    <scope>NUCLEOTIDE SEQUENCE</scope>
    <source>
        <strain evidence="8">CBS 955.72</strain>
    </source>
</reference>
<dbReference type="Proteomes" id="UP001275084">
    <property type="component" value="Unassembled WGS sequence"/>
</dbReference>
<keyword evidence="3 6" id="KW-1133">Transmembrane helix</keyword>
<evidence type="ECO:0000256" key="3">
    <source>
        <dbReference type="ARBA" id="ARBA00022989"/>
    </source>
</evidence>
<evidence type="ECO:0000256" key="5">
    <source>
        <dbReference type="SAM" id="MobiDB-lite"/>
    </source>
</evidence>
<comment type="caution">
    <text evidence="8">The sequence shown here is derived from an EMBL/GenBank/DDBJ whole genome shotgun (WGS) entry which is preliminary data.</text>
</comment>
<dbReference type="PANTHER" id="PTHR23501">
    <property type="entry name" value="MAJOR FACILITATOR SUPERFAMILY"/>
    <property type="match status" value="1"/>
</dbReference>
<feature type="transmembrane region" description="Helical" evidence="6">
    <location>
        <begin position="58"/>
        <end position="77"/>
    </location>
</feature>